<feature type="domain" description="PHD-type" evidence="11">
    <location>
        <begin position="241"/>
        <end position="301"/>
    </location>
</feature>
<name>A0A5N5SPJ9_9CRUS</name>
<dbReference type="GO" id="GO:0008270">
    <property type="term" value="F:zinc ion binding"/>
    <property type="evidence" value="ECO:0007669"/>
    <property type="project" value="UniProtKB-KW"/>
</dbReference>
<dbReference type="CDD" id="cd15619">
    <property type="entry name" value="PHD1_d4"/>
    <property type="match status" value="1"/>
</dbReference>
<dbReference type="InterPro" id="IPR001965">
    <property type="entry name" value="Znf_PHD"/>
</dbReference>
<dbReference type="GO" id="GO:0007399">
    <property type="term" value="P:nervous system development"/>
    <property type="evidence" value="ECO:0007669"/>
    <property type="project" value="TreeGrafter"/>
</dbReference>
<dbReference type="InterPro" id="IPR019787">
    <property type="entry name" value="Znf_PHD-finger"/>
</dbReference>
<dbReference type="SMART" id="SM00249">
    <property type="entry name" value="PHD"/>
    <property type="match status" value="1"/>
</dbReference>
<evidence type="ECO:0000256" key="10">
    <source>
        <dbReference type="SAM" id="MobiDB-lite"/>
    </source>
</evidence>
<protein>
    <submittedName>
        <fullName evidence="12">Zinc finger protein ubi-d4</fullName>
    </submittedName>
</protein>
<evidence type="ECO:0000256" key="7">
    <source>
        <dbReference type="ARBA" id="ARBA00023163"/>
    </source>
</evidence>
<feature type="region of interest" description="Disordered" evidence="10">
    <location>
        <begin position="1"/>
        <end position="231"/>
    </location>
</feature>
<evidence type="ECO:0000256" key="6">
    <source>
        <dbReference type="ARBA" id="ARBA00023015"/>
    </source>
</evidence>
<keyword evidence="3" id="KW-0677">Repeat</keyword>
<feature type="compositionally biased region" description="Polar residues" evidence="10">
    <location>
        <begin position="115"/>
        <end position="143"/>
    </location>
</feature>
<feature type="compositionally biased region" description="Basic and acidic residues" evidence="10">
    <location>
        <begin position="210"/>
        <end position="221"/>
    </location>
</feature>
<evidence type="ECO:0000313" key="12">
    <source>
        <dbReference type="EMBL" id="KAB7495658.1"/>
    </source>
</evidence>
<dbReference type="InterPro" id="IPR013083">
    <property type="entry name" value="Znf_RING/FYVE/PHD"/>
</dbReference>
<reference evidence="12 13" key="1">
    <citation type="journal article" date="2019" name="PLoS Biol.">
        <title>Sex chromosomes control vertical transmission of feminizing Wolbachia symbionts in an isopod.</title>
        <authorList>
            <person name="Becking T."/>
            <person name="Chebbi M.A."/>
            <person name="Giraud I."/>
            <person name="Moumen B."/>
            <person name="Laverre T."/>
            <person name="Caubet Y."/>
            <person name="Peccoud J."/>
            <person name="Gilbert C."/>
            <person name="Cordaux R."/>
        </authorList>
    </citation>
    <scope>NUCLEOTIDE SEQUENCE [LARGE SCALE GENOMIC DNA]</scope>
    <source>
        <strain evidence="12">ANa2</strain>
        <tissue evidence="12">Whole body excluding digestive tract and cuticle</tissue>
    </source>
</reference>
<sequence length="341" mass="38127">APEVYYYDEASYLEEEEEEPDNEDDDTYSTRATSGRKRKKGPKPKSTTRAPRGRKKREPSNYKIITDADDGDPGKPYELCGARYKTRTSGPPGNGTSKSTPPPSFDGNSNSSNSTTLPPFQQFQDPSSMSKSSDALTGLTEFQDSYLGFLSSNNPDSSSSSQSSGNVHRKANEGKMTNQEIQATRSPINKDESTENSKEDQLMLIGSGSEHPRTPDLKENQKAASAKLVDSVKEKKRATPNTYCDFCLGNTNYNVKTGEPEEMVSCADCGRSGHLTCLQFTPNMIISVRQYRWQCIECKCCTLCGTSENDRKFSFHWFDFAIFIKVLYIISYMDVKLFHSY</sequence>
<keyword evidence="7" id="KW-0804">Transcription</keyword>
<evidence type="ECO:0000313" key="13">
    <source>
        <dbReference type="Proteomes" id="UP000326759"/>
    </source>
</evidence>
<keyword evidence="13" id="KW-1185">Reference proteome</keyword>
<feature type="compositionally biased region" description="Basic residues" evidence="10">
    <location>
        <begin position="34"/>
        <end position="43"/>
    </location>
</feature>
<dbReference type="PROSITE" id="PS50016">
    <property type="entry name" value="ZF_PHD_2"/>
    <property type="match status" value="1"/>
</dbReference>
<feature type="compositionally biased region" description="Polar residues" evidence="10">
    <location>
        <begin position="175"/>
        <end position="187"/>
    </location>
</feature>
<feature type="compositionally biased region" description="Polar residues" evidence="10">
    <location>
        <begin position="87"/>
        <end position="99"/>
    </location>
</feature>
<feature type="compositionally biased region" description="Low complexity" evidence="10">
    <location>
        <begin position="151"/>
        <end position="166"/>
    </location>
</feature>
<accession>A0A5N5SPJ9</accession>
<dbReference type="SUPFAM" id="SSF57903">
    <property type="entry name" value="FYVE/PHD zinc finger"/>
    <property type="match status" value="1"/>
</dbReference>
<comment type="subcellular location">
    <subcellularLocation>
        <location evidence="1">Nucleus</location>
    </subcellularLocation>
</comment>
<evidence type="ECO:0000256" key="1">
    <source>
        <dbReference type="ARBA" id="ARBA00004123"/>
    </source>
</evidence>
<dbReference type="Gene3D" id="3.30.40.10">
    <property type="entry name" value="Zinc/RING finger domain, C3HC4 (zinc finger)"/>
    <property type="match status" value="1"/>
</dbReference>
<keyword evidence="4 9" id="KW-0863">Zinc-finger</keyword>
<evidence type="ECO:0000256" key="9">
    <source>
        <dbReference type="PROSITE-ProRule" id="PRU00146"/>
    </source>
</evidence>
<feature type="compositionally biased region" description="Low complexity" evidence="10">
    <location>
        <begin position="1"/>
        <end position="10"/>
    </location>
</feature>
<feature type="non-terminal residue" evidence="12">
    <location>
        <position position="1"/>
    </location>
</feature>
<comment type="caution">
    <text evidence="12">The sequence shown here is derived from an EMBL/GenBank/DDBJ whole genome shotgun (WGS) entry which is preliminary data.</text>
</comment>
<keyword evidence="5" id="KW-0862">Zinc</keyword>
<evidence type="ECO:0000256" key="5">
    <source>
        <dbReference type="ARBA" id="ARBA00022833"/>
    </source>
</evidence>
<proteinExistence type="predicted"/>
<dbReference type="AlphaFoldDB" id="A0A5N5SPJ9"/>
<dbReference type="PANTHER" id="PTHR45888">
    <property type="entry name" value="HL01030P-RELATED"/>
    <property type="match status" value="1"/>
</dbReference>
<feature type="compositionally biased region" description="Basic and acidic residues" evidence="10">
    <location>
        <begin position="188"/>
        <end position="201"/>
    </location>
</feature>
<keyword evidence="8" id="KW-0539">Nucleus</keyword>
<evidence type="ECO:0000256" key="2">
    <source>
        <dbReference type="ARBA" id="ARBA00022723"/>
    </source>
</evidence>
<dbReference type="OrthoDB" id="1903104at2759"/>
<keyword evidence="6" id="KW-0805">Transcription regulation</keyword>
<evidence type="ECO:0000256" key="4">
    <source>
        <dbReference type="ARBA" id="ARBA00022771"/>
    </source>
</evidence>
<keyword evidence="2" id="KW-0479">Metal-binding</keyword>
<evidence type="ECO:0000256" key="8">
    <source>
        <dbReference type="ARBA" id="ARBA00023242"/>
    </source>
</evidence>
<dbReference type="GO" id="GO:0071565">
    <property type="term" value="C:nBAF complex"/>
    <property type="evidence" value="ECO:0007669"/>
    <property type="project" value="TreeGrafter"/>
</dbReference>
<feature type="compositionally biased region" description="Acidic residues" evidence="10">
    <location>
        <begin position="11"/>
        <end position="27"/>
    </location>
</feature>
<evidence type="ECO:0000256" key="3">
    <source>
        <dbReference type="ARBA" id="ARBA00022737"/>
    </source>
</evidence>
<organism evidence="12 13">
    <name type="scientific">Armadillidium nasatum</name>
    <dbReference type="NCBI Taxonomy" id="96803"/>
    <lineage>
        <taxon>Eukaryota</taxon>
        <taxon>Metazoa</taxon>
        <taxon>Ecdysozoa</taxon>
        <taxon>Arthropoda</taxon>
        <taxon>Crustacea</taxon>
        <taxon>Multicrustacea</taxon>
        <taxon>Malacostraca</taxon>
        <taxon>Eumalacostraca</taxon>
        <taxon>Peracarida</taxon>
        <taxon>Isopoda</taxon>
        <taxon>Oniscidea</taxon>
        <taxon>Crinocheta</taxon>
        <taxon>Armadillidiidae</taxon>
        <taxon>Armadillidium</taxon>
    </lineage>
</organism>
<dbReference type="EMBL" id="SEYY01022292">
    <property type="protein sequence ID" value="KAB7495658.1"/>
    <property type="molecule type" value="Genomic_DNA"/>
</dbReference>
<gene>
    <name evidence="12" type="primary">Dpf2</name>
    <name evidence="12" type="ORF">Anas_07322</name>
</gene>
<dbReference type="Pfam" id="PF00628">
    <property type="entry name" value="PHD"/>
    <property type="match status" value="1"/>
</dbReference>
<evidence type="ECO:0000259" key="11">
    <source>
        <dbReference type="PROSITE" id="PS50016"/>
    </source>
</evidence>
<dbReference type="InterPro" id="IPR011011">
    <property type="entry name" value="Znf_FYVE_PHD"/>
</dbReference>
<dbReference type="Proteomes" id="UP000326759">
    <property type="component" value="Unassembled WGS sequence"/>
</dbReference>
<dbReference type="PANTHER" id="PTHR45888:SF5">
    <property type="entry name" value="D4, ISOFORM A"/>
    <property type="match status" value="1"/>
</dbReference>